<dbReference type="Pfam" id="PF13558">
    <property type="entry name" value="SbcC_Walker_B"/>
    <property type="match status" value="1"/>
</dbReference>
<comment type="subunit">
    <text evidence="2">Heterodimer of SbcC and SbcD.</text>
</comment>
<gene>
    <name evidence="4" type="ORF">Q612_NSC00351G0001</name>
</gene>
<dbReference type="Proteomes" id="UP000018840">
    <property type="component" value="Unassembled WGS sequence"/>
</dbReference>
<dbReference type="SUPFAM" id="SSF52540">
    <property type="entry name" value="P-loop containing nucleoside triphosphate hydrolases"/>
    <property type="match status" value="1"/>
</dbReference>
<evidence type="ECO:0000256" key="2">
    <source>
        <dbReference type="ARBA" id="ARBA00011322"/>
    </source>
</evidence>
<evidence type="ECO:0000313" key="4">
    <source>
        <dbReference type="EMBL" id="ETI84708.1"/>
    </source>
</evidence>
<dbReference type="RefSeq" id="WP_024049182.1">
    <property type="nucleotide sequence ID" value="NZ_AZMC01000351.1"/>
</dbReference>
<evidence type="ECO:0000256" key="3">
    <source>
        <dbReference type="ARBA" id="ARBA00013368"/>
    </source>
</evidence>
<reference evidence="4 5" key="1">
    <citation type="submission" date="2013-12" db="EMBL/GenBank/DDBJ databases">
        <title>A Varibaculum cambriense genome reconstructed from a premature infant gut community with otherwise low bacterial novelty that shifts toward anaerobic metabolism during the third week of life.</title>
        <authorList>
            <person name="Brown C.T."/>
            <person name="Sharon I."/>
            <person name="Thomas B.C."/>
            <person name="Castelle C.J."/>
            <person name="Morowitz M.J."/>
            <person name="Banfield J.F."/>
        </authorList>
    </citation>
    <scope>NUCLEOTIDE SEQUENCE [LARGE SCALE GENOMIC DNA]</scope>
    <source>
        <strain evidence="5">DORA_17_25</strain>
    </source>
</reference>
<comment type="similarity">
    <text evidence="1">Belongs to the SMC family. SbcC subfamily.</text>
</comment>
<dbReference type="InterPro" id="IPR027417">
    <property type="entry name" value="P-loop_NTPase"/>
</dbReference>
<accession>W1TZE5</accession>
<proteinExistence type="inferred from homology"/>
<dbReference type="EMBL" id="AZMC01000351">
    <property type="protein sequence ID" value="ETI84708.1"/>
    <property type="molecule type" value="Genomic_DNA"/>
</dbReference>
<comment type="caution">
    <text evidence="4">The sequence shown here is derived from an EMBL/GenBank/DDBJ whole genome shotgun (WGS) entry which is preliminary data.</text>
</comment>
<dbReference type="Gene3D" id="3.40.50.300">
    <property type="entry name" value="P-loop containing nucleotide triphosphate hydrolases"/>
    <property type="match status" value="1"/>
</dbReference>
<protein>
    <recommendedName>
        <fullName evidence="3">Nuclease SbcCD subunit C</fullName>
    </recommendedName>
</protein>
<organism evidence="4 5">
    <name type="scientific">Negativicoccus succinicivorans DORA_17_25</name>
    <dbReference type="NCBI Taxonomy" id="1403945"/>
    <lineage>
        <taxon>Bacteria</taxon>
        <taxon>Bacillati</taxon>
        <taxon>Bacillota</taxon>
        <taxon>Negativicutes</taxon>
        <taxon>Veillonellales</taxon>
        <taxon>Veillonellaceae</taxon>
        <taxon>Negativicoccus</taxon>
    </lineage>
</organism>
<evidence type="ECO:0000256" key="1">
    <source>
        <dbReference type="ARBA" id="ARBA00006930"/>
    </source>
</evidence>
<dbReference type="AlphaFoldDB" id="W1TZE5"/>
<name>W1TZE5_9FIRM</name>
<dbReference type="PANTHER" id="PTHR32114">
    <property type="entry name" value="ABC TRANSPORTER ABCH.3"/>
    <property type="match status" value="1"/>
</dbReference>
<dbReference type="PANTHER" id="PTHR32114:SF2">
    <property type="entry name" value="ABC TRANSPORTER ABCH.3"/>
    <property type="match status" value="1"/>
</dbReference>
<feature type="non-terminal residue" evidence="4">
    <location>
        <position position="1"/>
    </location>
</feature>
<evidence type="ECO:0000313" key="5">
    <source>
        <dbReference type="Proteomes" id="UP000018840"/>
    </source>
</evidence>
<sequence length="141" mass="15575">RLEKMSHRRYQLVRAQAATDQRRAAGLDLEVNDFWTGDRRPANTLSGGETFQASLALALGLADTAQAYAGGLRLDTVFVDEGFGTLDADALNEAIRILTDLREGGRLVGIISHVEELRQRIDTRLEIEKTETGSRAHWVLG</sequence>
<dbReference type="PATRIC" id="fig|1403945.3.peg.1303"/>